<comment type="caution">
    <text evidence="9">The sequence shown here is derived from an EMBL/GenBank/DDBJ whole genome shotgun (WGS) entry which is preliminary data.</text>
</comment>
<dbReference type="InterPro" id="IPR000086">
    <property type="entry name" value="NUDIX_hydrolase_dom"/>
</dbReference>
<evidence type="ECO:0000259" key="8">
    <source>
        <dbReference type="PROSITE" id="PS51462"/>
    </source>
</evidence>
<name>A0ABR3TA43_9PEZI</name>
<dbReference type="Proteomes" id="UP001521116">
    <property type="component" value="Unassembled WGS sequence"/>
</dbReference>
<dbReference type="InterPro" id="IPR039121">
    <property type="entry name" value="NUDT19"/>
</dbReference>
<dbReference type="EMBL" id="JAJVDC020000007">
    <property type="protein sequence ID" value="KAL1636232.1"/>
    <property type="molecule type" value="Genomic_DNA"/>
</dbReference>
<evidence type="ECO:0000313" key="9">
    <source>
        <dbReference type="EMBL" id="KAL1636232.1"/>
    </source>
</evidence>
<evidence type="ECO:0000256" key="1">
    <source>
        <dbReference type="ARBA" id="ARBA00001936"/>
    </source>
</evidence>
<evidence type="ECO:0000256" key="5">
    <source>
        <dbReference type="ARBA" id="ARBA00022842"/>
    </source>
</evidence>
<organism evidence="9 10">
    <name type="scientific">Neofusicoccum ribis</name>
    <dbReference type="NCBI Taxonomy" id="45134"/>
    <lineage>
        <taxon>Eukaryota</taxon>
        <taxon>Fungi</taxon>
        <taxon>Dikarya</taxon>
        <taxon>Ascomycota</taxon>
        <taxon>Pezizomycotina</taxon>
        <taxon>Dothideomycetes</taxon>
        <taxon>Dothideomycetes incertae sedis</taxon>
        <taxon>Botryosphaeriales</taxon>
        <taxon>Botryosphaeriaceae</taxon>
        <taxon>Neofusicoccum</taxon>
    </lineage>
</organism>
<feature type="region of interest" description="Disordered" evidence="7">
    <location>
        <begin position="1"/>
        <end position="31"/>
    </location>
</feature>
<dbReference type="InterPro" id="IPR015797">
    <property type="entry name" value="NUDIX_hydrolase-like_dom_sf"/>
</dbReference>
<accession>A0ABR3TA43</accession>
<keyword evidence="6" id="KW-0464">Manganese</keyword>
<feature type="compositionally biased region" description="Low complexity" evidence="7">
    <location>
        <begin position="1"/>
        <end position="12"/>
    </location>
</feature>
<protein>
    <recommendedName>
        <fullName evidence="8">Nudix hydrolase domain-containing protein</fullName>
    </recommendedName>
</protein>
<keyword evidence="5" id="KW-0460">Magnesium</keyword>
<dbReference type="CDD" id="cd18870">
    <property type="entry name" value="NUDIX_AcylCoAdiphos_Nudt19"/>
    <property type="match status" value="1"/>
</dbReference>
<comment type="cofactor">
    <cofactor evidence="2">
        <name>Mg(2+)</name>
        <dbReference type="ChEBI" id="CHEBI:18420"/>
    </cofactor>
</comment>
<keyword evidence="3" id="KW-0479">Metal-binding</keyword>
<dbReference type="SUPFAM" id="SSF55811">
    <property type="entry name" value="Nudix"/>
    <property type="match status" value="1"/>
</dbReference>
<dbReference type="PANTHER" id="PTHR12318:SF0">
    <property type="entry name" value="ACYL-COENZYME A DIPHOSPHATASE NUDT19"/>
    <property type="match status" value="1"/>
</dbReference>
<dbReference type="PANTHER" id="PTHR12318">
    <property type="entry name" value="TESTOSTERONE-REGULATED PROTEIN RP2"/>
    <property type="match status" value="1"/>
</dbReference>
<evidence type="ECO:0000256" key="7">
    <source>
        <dbReference type="SAM" id="MobiDB-lite"/>
    </source>
</evidence>
<evidence type="ECO:0000256" key="6">
    <source>
        <dbReference type="ARBA" id="ARBA00023211"/>
    </source>
</evidence>
<reference evidence="9 10" key="1">
    <citation type="submission" date="2024-02" db="EMBL/GenBank/DDBJ databases">
        <title>De novo assembly and annotation of 12 fungi associated with fruit tree decline syndrome in Ontario, Canada.</title>
        <authorList>
            <person name="Sulman M."/>
            <person name="Ellouze W."/>
            <person name="Ilyukhin E."/>
        </authorList>
    </citation>
    <scope>NUCLEOTIDE SEQUENCE [LARGE SCALE GENOMIC DNA]</scope>
    <source>
        <strain evidence="9 10">M1-105</strain>
    </source>
</reference>
<evidence type="ECO:0000256" key="2">
    <source>
        <dbReference type="ARBA" id="ARBA00001946"/>
    </source>
</evidence>
<feature type="domain" description="Nudix hydrolase" evidence="8">
    <location>
        <begin position="25"/>
        <end position="247"/>
    </location>
</feature>
<evidence type="ECO:0000256" key="3">
    <source>
        <dbReference type="ARBA" id="ARBA00022723"/>
    </source>
</evidence>
<dbReference type="Gene3D" id="3.90.79.10">
    <property type="entry name" value="Nucleoside Triphosphate Pyrophosphohydrolase"/>
    <property type="match status" value="1"/>
</dbReference>
<proteinExistence type="predicted"/>
<keyword evidence="4" id="KW-0378">Hydrolase</keyword>
<evidence type="ECO:0000313" key="10">
    <source>
        <dbReference type="Proteomes" id="UP001521116"/>
    </source>
</evidence>
<sequence>MPQPTTAAAPDDAGGKAKKRPAPVPPRPSASILLVSPTNEVLLLHRVQTSSSFPSAHVFPGGNCDALHDGAVPAPGDAARHRDGAAYRRAGVRECFEESGILLARRSGGGGGTARGSAPLFHVEREERERARREVHAGKRPFGDVLRAWGAAADLDGLVPFTRWVTPANVPKRFTTQMYLYFMPLPPSAAAAEAAAEDGLPREEEAVIPAPTSDGGIEHTAARFLPPAAWTRLARDGEIILFPPQFFLLHLVSQHLAPAAADGLPLPTEALQRQRDSLLEFVREGGWGDKVISPSMSARRKSDGRIVLGLDKPGPELDGSGREGVKDYVVLVDFRKEGPRRVEVRFRDEVLAEERAQKEKL</sequence>
<evidence type="ECO:0000256" key="4">
    <source>
        <dbReference type="ARBA" id="ARBA00022801"/>
    </source>
</evidence>
<keyword evidence="10" id="KW-1185">Reference proteome</keyword>
<comment type="cofactor">
    <cofactor evidence="1">
        <name>Mn(2+)</name>
        <dbReference type="ChEBI" id="CHEBI:29035"/>
    </cofactor>
</comment>
<dbReference type="PROSITE" id="PS51462">
    <property type="entry name" value="NUDIX"/>
    <property type="match status" value="1"/>
</dbReference>
<gene>
    <name evidence="9" type="ORF">SLS56_001211</name>
</gene>